<dbReference type="InterPro" id="IPR057651">
    <property type="entry name" value="Ig_TPPC8_C"/>
</dbReference>
<dbReference type="EMBL" id="JACEEZ010024793">
    <property type="protein sequence ID" value="KAG0708057.1"/>
    <property type="molecule type" value="Genomic_DNA"/>
</dbReference>
<evidence type="ECO:0000259" key="2">
    <source>
        <dbReference type="Pfam" id="PF24544"/>
    </source>
</evidence>
<feature type="domain" description="TPPC8 second Ig-like" evidence="2">
    <location>
        <begin position="51"/>
        <end position="166"/>
    </location>
</feature>
<dbReference type="OrthoDB" id="203724at2759"/>
<keyword evidence="5" id="KW-1185">Reference proteome</keyword>
<feature type="domain" description="TPPC8 first Ig-like" evidence="3">
    <location>
        <begin position="2"/>
        <end position="47"/>
    </location>
</feature>
<organism evidence="4 5">
    <name type="scientific">Chionoecetes opilio</name>
    <name type="common">Atlantic snow crab</name>
    <name type="synonym">Cancer opilio</name>
    <dbReference type="NCBI Taxonomy" id="41210"/>
    <lineage>
        <taxon>Eukaryota</taxon>
        <taxon>Metazoa</taxon>
        <taxon>Ecdysozoa</taxon>
        <taxon>Arthropoda</taxon>
        <taxon>Crustacea</taxon>
        <taxon>Multicrustacea</taxon>
        <taxon>Malacostraca</taxon>
        <taxon>Eumalacostraca</taxon>
        <taxon>Eucarida</taxon>
        <taxon>Decapoda</taxon>
        <taxon>Pleocyemata</taxon>
        <taxon>Brachyura</taxon>
        <taxon>Eubrachyura</taxon>
        <taxon>Majoidea</taxon>
        <taxon>Majidae</taxon>
        <taxon>Chionoecetes</taxon>
    </lineage>
</organism>
<dbReference type="Pfam" id="PF24545">
    <property type="entry name" value="Ig_TPPC8_1st"/>
    <property type="match status" value="1"/>
</dbReference>
<evidence type="ECO:0000259" key="3">
    <source>
        <dbReference type="Pfam" id="PF24545"/>
    </source>
</evidence>
<comment type="caution">
    <text evidence="4">The sequence shown here is derived from an EMBL/GenBank/DDBJ whole genome shotgun (WGS) entry which is preliminary data.</text>
</comment>
<reference evidence="4" key="1">
    <citation type="submission" date="2020-07" db="EMBL/GenBank/DDBJ databases">
        <title>The High-quality genome of the commercially important snow crab, Chionoecetes opilio.</title>
        <authorList>
            <person name="Jeong J.-H."/>
            <person name="Ryu S."/>
        </authorList>
    </citation>
    <scope>NUCLEOTIDE SEQUENCE</scope>
    <source>
        <strain evidence="4">MADBK_172401_WGS</strain>
        <tissue evidence="4">Digestive gland</tissue>
    </source>
</reference>
<dbReference type="Pfam" id="PF24542">
    <property type="entry name" value="Ig_TPPC8_C"/>
    <property type="match status" value="1"/>
</dbReference>
<feature type="domain" description="TPPC8 C-terminal Ig-like" evidence="1">
    <location>
        <begin position="418"/>
        <end position="524"/>
    </location>
</feature>
<dbReference type="InterPro" id="IPR024420">
    <property type="entry name" value="TRAPP_III_complex_Trs85"/>
</dbReference>
<dbReference type="PANTHER" id="PTHR12975:SF6">
    <property type="entry name" value="TRAFFICKING PROTEIN PARTICLE COMPLEX SUBUNIT 8"/>
    <property type="match status" value="1"/>
</dbReference>
<sequence>MIEVKGPRLNNTNTEKFGAVYASDKRLDITVLPPMSRLSVSFHDIPQIMSCGEVCSTDAVITNIGPCPISKLKLAVSDPSHVYMETKAASLPKKHVCVLSEEETADSKIINRITLLTLENGSLNSGESIQAKLWLHAPLSPGAFDVELLFYYESTGLVGKKKYRLLRHHSCIYLERSLSLKVSSTVSQNLQESLKEAEDVPGSCSYTTNLLVEVINNSEVDSTCSSYTIAGLSCNSKNWAAVPHSSLQGQTLKVGPWPGESCHLCVKCVQHLNAAPNRLVLSQLLFNDLQDPLNSWWRFSLRERITVRDLLADPLPPNPAADHTPPPPKQDQLDAAHILACNTLDMVVTAVWKGERGGREIWGQHSIHLMCVGDSISFPVSSLVQAGEEEKPPVRIIPETPLQLTPAAIPPASKQKHMVKVSAHFPDSMDHDFVTNRLCCLEFELYLHNCSACHLNTFLNLAPEGLPGSTAGLSSQMYTPQASTQLLYVGGTVRKVCLSPWGSSKVPVRVMITSPGTYSLGVISLTSLRVNASQDKSEQPIPQICQLQTAVTVRQTLRPHGSHNT</sequence>
<dbReference type="GO" id="GO:1990072">
    <property type="term" value="C:TRAPPIII protein complex"/>
    <property type="evidence" value="ECO:0007669"/>
    <property type="project" value="TreeGrafter"/>
</dbReference>
<name>A0A8J5BTH8_CHIOP</name>
<accession>A0A8J5BTH8</accession>
<dbReference type="InterPro" id="IPR058541">
    <property type="entry name" value="Ig_TPPC8_1st"/>
</dbReference>
<dbReference type="Proteomes" id="UP000770661">
    <property type="component" value="Unassembled WGS sequence"/>
</dbReference>
<protein>
    <submittedName>
        <fullName evidence="4">Trafficking protein particle complex subunit 8</fullName>
    </submittedName>
</protein>
<dbReference type="AlphaFoldDB" id="A0A8J5BTH8"/>
<proteinExistence type="predicted"/>
<gene>
    <name evidence="4" type="primary">TRAPPC8_1</name>
    <name evidence="4" type="ORF">GWK47_024074</name>
</gene>
<evidence type="ECO:0000313" key="4">
    <source>
        <dbReference type="EMBL" id="KAG0708057.1"/>
    </source>
</evidence>
<dbReference type="PANTHER" id="PTHR12975">
    <property type="entry name" value="TRANSPORT PROTEIN TRAPP"/>
    <property type="match status" value="1"/>
</dbReference>
<evidence type="ECO:0000259" key="1">
    <source>
        <dbReference type="Pfam" id="PF24542"/>
    </source>
</evidence>
<dbReference type="InterPro" id="IPR058538">
    <property type="entry name" value="Ig_TPPC8_2nd"/>
</dbReference>
<dbReference type="Pfam" id="PF24544">
    <property type="entry name" value="Ig_TPPC8_2nd"/>
    <property type="match status" value="1"/>
</dbReference>
<evidence type="ECO:0000313" key="5">
    <source>
        <dbReference type="Proteomes" id="UP000770661"/>
    </source>
</evidence>